<dbReference type="PANTHER" id="PTHR11022:SF41">
    <property type="entry name" value="PEPTIDOGLYCAN-RECOGNITION PROTEIN LC-RELATED"/>
    <property type="match status" value="1"/>
</dbReference>
<dbReference type="InterPro" id="IPR015510">
    <property type="entry name" value="PGRP"/>
</dbReference>
<protein>
    <recommendedName>
        <fullName evidence="2">Peptidoglycan recognition protein family domain-containing protein</fullName>
    </recommendedName>
</protein>
<dbReference type="CDD" id="cd06583">
    <property type="entry name" value="PGRP"/>
    <property type="match status" value="1"/>
</dbReference>
<gene>
    <name evidence="3" type="ORF">GCM10010339_42740</name>
</gene>
<dbReference type="GO" id="GO:0008745">
    <property type="term" value="F:N-acetylmuramoyl-L-alanine amidase activity"/>
    <property type="evidence" value="ECO:0007669"/>
    <property type="project" value="InterPro"/>
</dbReference>
<dbReference type="AlphaFoldDB" id="A0A919D3E7"/>
<reference evidence="3" key="2">
    <citation type="submission" date="2020-09" db="EMBL/GenBank/DDBJ databases">
        <authorList>
            <person name="Sun Q."/>
            <person name="Ohkuma M."/>
        </authorList>
    </citation>
    <scope>NUCLEOTIDE SEQUENCE</scope>
    <source>
        <strain evidence="3">JCM 4714</strain>
    </source>
</reference>
<dbReference type="SUPFAM" id="SSF55846">
    <property type="entry name" value="N-acetylmuramoyl-L-alanine amidase-like"/>
    <property type="match status" value="1"/>
</dbReference>
<organism evidence="3 4">
    <name type="scientific">Streptomyces alanosinicus</name>
    <dbReference type="NCBI Taxonomy" id="68171"/>
    <lineage>
        <taxon>Bacteria</taxon>
        <taxon>Bacillati</taxon>
        <taxon>Actinomycetota</taxon>
        <taxon>Actinomycetes</taxon>
        <taxon>Kitasatosporales</taxon>
        <taxon>Streptomycetaceae</taxon>
        <taxon>Streptomyces</taxon>
    </lineage>
</organism>
<dbReference type="InterPro" id="IPR036505">
    <property type="entry name" value="Amidase/PGRP_sf"/>
</dbReference>
<accession>A0A919D3E7</accession>
<dbReference type="InterPro" id="IPR006619">
    <property type="entry name" value="PGRP_domain_met/bac"/>
</dbReference>
<evidence type="ECO:0000256" key="1">
    <source>
        <dbReference type="ARBA" id="ARBA00007553"/>
    </source>
</evidence>
<evidence type="ECO:0000259" key="2">
    <source>
        <dbReference type="SMART" id="SM00701"/>
    </source>
</evidence>
<evidence type="ECO:0000313" key="3">
    <source>
        <dbReference type="EMBL" id="GHE05711.1"/>
    </source>
</evidence>
<dbReference type="GO" id="GO:0009253">
    <property type="term" value="P:peptidoglycan catabolic process"/>
    <property type="evidence" value="ECO:0007669"/>
    <property type="project" value="InterPro"/>
</dbReference>
<feature type="domain" description="Peptidoglycan recognition protein family" evidence="2">
    <location>
        <begin position="1"/>
        <end position="148"/>
    </location>
</feature>
<proteinExistence type="inferred from homology"/>
<dbReference type="GO" id="GO:0008270">
    <property type="term" value="F:zinc ion binding"/>
    <property type="evidence" value="ECO:0007669"/>
    <property type="project" value="InterPro"/>
</dbReference>
<dbReference type="InterPro" id="IPR002502">
    <property type="entry name" value="Amidase_domain"/>
</dbReference>
<name>A0A919D3E7_9ACTN</name>
<dbReference type="PANTHER" id="PTHR11022">
    <property type="entry name" value="PEPTIDOGLYCAN RECOGNITION PROTEIN"/>
    <property type="match status" value="1"/>
</dbReference>
<dbReference type="EMBL" id="BMVG01000009">
    <property type="protein sequence ID" value="GHE05711.1"/>
    <property type="molecule type" value="Genomic_DNA"/>
</dbReference>
<reference evidence="3" key="1">
    <citation type="journal article" date="2014" name="Int. J. Syst. Evol. Microbiol.">
        <title>Complete genome sequence of Corynebacterium casei LMG S-19264T (=DSM 44701T), isolated from a smear-ripened cheese.</title>
        <authorList>
            <consortium name="US DOE Joint Genome Institute (JGI-PGF)"/>
            <person name="Walter F."/>
            <person name="Albersmeier A."/>
            <person name="Kalinowski J."/>
            <person name="Ruckert C."/>
        </authorList>
    </citation>
    <scope>NUCLEOTIDE SEQUENCE</scope>
    <source>
        <strain evidence="3">JCM 4714</strain>
    </source>
</reference>
<dbReference type="Gene3D" id="3.40.80.10">
    <property type="entry name" value="Peptidoglycan recognition protein-like"/>
    <property type="match status" value="1"/>
</dbReference>
<sequence length="171" mass="18509">MKLVSRAQWGARPWREPNGSIPYAGPRKGTKLHYLGTAYTFGPHNSCPVYVRKLQASHMDVEGWSDIGYSFVVCEHGYVFEGRGLVRRNSANGNVSLNEAHYAVAALLGASGSTHPTDVQLRGLRDAIDYCRADGPAGTEIKGHRDGYPTLCPGDVLYAWVRAGAPGPTPP</sequence>
<dbReference type="SMART" id="SM00701">
    <property type="entry name" value="PGRP"/>
    <property type="match status" value="1"/>
</dbReference>
<evidence type="ECO:0000313" key="4">
    <source>
        <dbReference type="Proteomes" id="UP000655443"/>
    </source>
</evidence>
<dbReference type="RefSeq" id="WP_189954699.1">
    <property type="nucleotide sequence ID" value="NZ_BMVG01000009.1"/>
</dbReference>
<dbReference type="Proteomes" id="UP000655443">
    <property type="component" value="Unassembled WGS sequence"/>
</dbReference>
<keyword evidence="4" id="KW-1185">Reference proteome</keyword>
<comment type="similarity">
    <text evidence="1">Belongs to the N-acetylmuramoyl-L-alanine amidase 2 family.</text>
</comment>
<comment type="caution">
    <text evidence="3">The sequence shown here is derived from an EMBL/GenBank/DDBJ whole genome shotgun (WGS) entry which is preliminary data.</text>
</comment>